<evidence type="ECO:0000313" key="1">
    <source>
        <dbReference type="EMBL" id="GFS70292.1"/>
    </source>
</evidence>
<keyword evidence="2" id="KW-1185">Reference proteome</keyword>
<dbReference type="Proteomes" id="UP000887013">
    <property type="component" value="Unassembled WGS sequence"/>
</dbReference>
<gene>
    <name evidence="1" type="ORF">NPIL_294251</name>
</gene>
<evidence type="ECO:0000313" key="2">
    <source>
        <dbReference type="Proteomes" id="UP000887013"/>
    </source>
</evidence>
<dbReference type="EMBL" id="BMAW01049347">
    <property type="protein sequence ID" value="GFS70292.1"/>
    <property type="molecule type" value="Genomic_DNA"/>
</dbReference>
<comment type="caution">
    <text evidence="1">The sequence shown here is derived from an EMBL/GenBank/DDBJ whole genome shotgun (WGS) entry which is preliminary data.</text>
</comment>
<organism evidence="1 2">
    <name type="scientific">Nephila pilipes</name>
    <name type="common">Giant wood spider</name>
    <name type="synonym">Nephila maculata</name>
    <dbReference type="NCBI Taxonomy" id="299642"/>
    <lineage>
        <taxon>Eukaryota</taxon>
        <taxon>Metazoa</taxon>
        <taxon>Ecdysozoa</taxon>
        <taxon>Arthropoda</taxon>
        <taxon>Chelicerata</taxon>
        <taxon>Arachnida</taxon>
        <taxon>Araneae</taxon>
        <taxon>Araneomorphae</taxon>
        <taxon>Entelegynae</taxon>
        <taxon>Araneoidea</taxon>
        <taxon>Nephilidae</taxon>
        <taxon>Nephila</taxon>
    </lineage>
</organism>
<sequence length="100" mass="11363">MLSGNADQDRFQINLKISDAFQRTDFRSAGRLEKLRTFSLFLILSKDFGTQVRWECYRLPSLGVNSCNPGHPFCSDIQTHQSGKLIGGCRFQSGLLLMLY</sequence>
<accession>A0A8X6MNV6</accession>
<name>A0A8X6MNV6_NEPPI</name>
<reference evidence="1" key="1">
    <citation type="submission" date="2020-08" db="EMBL/GenBank/DDBJ databases">
        <title>Multicomponent nature underlies the extraordinary mechanical properties of spider dragline silk.</title>
        <authorList>
            <person name="Kono N."/>
            <person name="Nakamura H."/>
            <person name="Mori M."/>
            <person name="Yoshida Y."/>
            <person name="Ohtoshi R."/>
            <person name="Malay A.D."/>
            <person name="Moran D.A.P."/>
            <person name="Tomita M."/>
            <person name="Numata K."/>
            <person name="Arakawa K."/>
        </authorList>
    </citation>
    <scope>NUCLEOTIDE SEQUENCE</scope>
</reference>
<protein>
    <submittedName>
        <fullName evidence="1">Uncharacterized protein</fullName>
    </submittedName>
</protein>
<dbReference type="AlphaFoldDB" id="A0A8X6MNV6"/>
<proteinExistence type="predicted"/>